<keyword evidence="4" id="KW-1003">Cell membrane</keyword>
<dbReference type="Pfam" id="PF07690">
    <property type="entry name" value="MFS_1"/>
    <property type="match status" value="1"/>
</dbReference>
<dbReference type="PROSITE" id="PS50850">
    <property type="entry name" value="MFS"/>
    <property type="match status" value="1"/>
</dbReference>
<feature type="transmembrane region" description="Helical" evidence="8">
    <location>
        <begin position="230"/>
        <end position="254"/>
    </location>
</feature>
<feature type="transmembrane region" description="Helical" evidence="8">
    <location>
        <begin position="91"/>
        <end position="110"/>
    </location>
</feature>
<feature type="transmembrane region" description="Helical" evidence="8">
    <location>
        <begin position="331"/>
        <end position="357"/>
    </location>
</feature>
<dbReference type="InterPro" id="IPR011701">
    <property type="entry name" value="MFS"/>
</dbReference>
<evidence type="ECO:0000256" key="4">
    <source>
        <dbReference type="ARBA" id="ARBA00022475"/>
    </source>
</evidence>
<evidence type="ECO:0000256" key="8">
    <source>
        <dbReference type="SAM" id="Phobius"/>
    </source>
</evidence>
<dbReference type="PANTHER" id="PTHR43702">
    <property type="entry name" value="L-FUCOSE-PROTON SYMPORTER"/>
    <property type="match status" value="1"/>
</dbReference>
<comment type="function">
    <text evidence="1">Intake of glucose and galactose.</text>
</comment>
<organism evidence="10 11">
    <name type="scientific">Agaribacter flavus</name>
    <dbReference type="NCBI Taxonomy" id="1902781"/>
    <lineage>
        <taxon>Bacteria</taxon>
        <taxon>Pseudomonadati</taxon>
        <taxon>Pseudomonadota</taxon>
        <taxon>Gammaproteobacteria</taxon>
        <taxon>Alteromonadales</taxon>
        <taxon>Alteromonadaceae</taxon>
        <taxon>Agaribacter</taxon>
    </lineage>
</organism>
<dbReference type="InterPro" id="IPR050375">
    <property type="entry name" value="MFS_TsgA-like"/>
</dbReference>
<keyword evidence="7 8" id="KW-0472">Membrane</keyword>
<evidence type="ECO:0000256" key="5">
    <source>
        <dbReference type="ARBA" id="ARBA00022692"/>
    </source>
</evidence>
<gene>
    <name evidence="10" type="ORF">ACFOHL_03085</name>
</gene>
<dbReference type="PANTHER" id="PTHR43702:SF12">
    <property type="entry name" value="N-ACETYL GLUCOSAMINE TRANSPORTER NAGP"/>
    <property type="match status" value="1"/>
</dbReference>
<dbReference type="Gene3D" id="1.20.1250.20">
    <property type="entry name" value="MFS general substrate transporter like domains"/>
    <property type="match status" value="2"/>
</dbReference>
<feature type="transmembrane region" description="Helical" evidence="8">
    <location>
        <begin position="398"/>
        <end position="417"/>
    </location>
</feature>
<name>A0ABV7FQ73_9ALTE</name>
<keyword evidence="6 8" id="KW-1133">Transmembrane helix</keyword>
<comment type="caution">
    <text evidence="10">The sequence shown here is derived from an EMBL/GenBank/DDBJ whole genome shotgun (WGS) entry which is preliminary data.</text>
</comment>
<protein>
    <submittedName>
        <fullName evidence="10">Sugar MFS transporter</fullName>
    </submittedName>
</protein>
<feature type="transmembrane region" description="Helical" evidence="8">
    <location>
        <begin position="38"/>
        <end position="61"/>
    </location>
</feature>
<evidence type="ECO:0000313" key="11">
    <source>
        <dbReference type="Proteomes" id="UP001595478"/>
    </source>
</evidence>
<feature type="transmembrane region" description="Helical" evidence="8">
    <location>
        <begin position="68"/>
        <end position="85"/>
    </location>
</feature>
<evidence type="ECO:0000256" key="6">
    <source>
        <dbReference type="ARBA" id="ARBA00022989"/>
    </source>
</evidence>
<comment type="subcellular location">
    <subcellularLocation>
        <location evidence="2">Cell inner membrane</location>
        <topology evidence="2">Multi-pass membrane protein</topology>
    </subcellularLocation>
</comment>
<keyword evidence="11" id="KW-1185">Reference proteome</keyword>
<feature type="transmembrane region" description="Helical" evidence="8">
    <location>
        <begin position="185"/>
        <end position="203"/>
    </location>
</feature>
<evidence type="ECO:0000256" key="7">
    <source>
        <dbReference type="ARBA" id="ARBA00023136"/>
    </source>
</evidence>
<evidence type="ECO:0000313" key="10">
    <source>
        <dbReference type="EMBL" id="MFC3120596.1"/>
    </source>
</evidence>
<feature type="transmembrane region" description="Helical" evidence="8">
    <location>
        <begin position="266"/>
        <end position="286"/>
    </location>
</feature>
<dbReference type="InterPro" id="IPR036259">
    <property type="entry name" value="MFS_trans_sf"/>
</dbReference>
<evidence type="ECO:0000256" key="1">
    <source>
        <dbReference type="ARBA" id="ARBA00003321"/>
    </source>
</evidence>
<dbReference type="EMBL" id="JBHRSW010000005">
    <property type="protein sequence ID" value="MFC3120596.1"/>
    <property type="molecule type" value="Genomic_DNA"/>
</dbReference>
<accession>A0ABV7FQ73</accession>
<proteinExistence type="inferred from homology"/>
<dbReference type="SUPFAM" id="SSF103473">
    <property type="entry name" value="MFS general substrate transporter"/>
    <property type="match status" value="1"/>
</dbReference>
<dbReference type="NCBIfam" id="TIGR01272">
    <property type="entry name" value="gluP"/>
    <property type="match status" value="1"/>
</dbReference>
<sequence>MFLLIIVGILFFIFGFITWLNGALIPFLQIVSNLNEFQALLVAFCFYIAYTVMALPMSWILDRTGYRLGIVYGLVLVGIGSFLFIPAAKTQAFAIFLFAQFTMGAGLTLLQTAANPYIVKLGPHESAAARIAIMGILNKLAGVLAPLAFTALVLSDFSNVSTASIAALSEAERKLTISNMVNNLVLPYFGMGFVLICLAIAMWRISLPEIEETESLQALPTKSVLQHPQLIWGAIVLFFYVGIEVIAGDTIGLYGSSLGLESVTTLTSYTMAAMVIGYIVGLVLIPKFITQQSILVVSGITGIILSIAIVLSSDTNTSIAEFLWGWSNVPVVPNSITCIALLGLANAMVWPAIWPLALADLGKHTARGSALLIMGIAGGAILPLVYGGASELINAKYAYLLLPIAYLLIVWYGSIGYKLRPKE</sequence>
<dbReference type="CDD" id="cd17394">
    <property type="entry name" value="MFS_FucP_like"/>
    <property type="match status" value="1"/>
</dbReference>
<reference evidence="11" key="1">
    <citation type="journal article" date="2019" name="Int. J. Syst. Evol. Microbiol.">
        <title>The Global Catalogue of Microorganisms (GCM) 10K type strain sequencing project: providing services to taxonomists for standard genome sequencing and annotation.</title>
        <authorList>
            <consortium name="The Broad Institute Genomics Platform"/>
            <consortium name="The Broad Institute Genome Sequencing Center for Infectious Disease"/>
            <person name="Wu L."/>
            <person name="Ma J."/>
        </authorList>
    </citation>
    <scope>NUCLEOTIDE SEQUENCE [LARGE SCALE GENOMIC DNA]</scope>
    <source>
        <strain evidence="11">KCTC 52473</strain>
    </source>
</reference>
<dbReference type="InterPro" id="IPR005964">
    <property type="entry name" value="Glc/Gal_transptr_bac"/>
</dbReference>
<evidence type="ECO:0000256" key="2">
    <source>
        <dbReference type="ARBA" id="ARBA00004429"/>
    </source>
</evidence>
<keyword evidence="5 8" id="KW-0812">Transmembrane</keyword>
<feature type="transmembrane region" description="Helical" evidence="8">
    <location>
        <begin position="131"/>
        <end position="154"/>
    </location>
</feature>
<feature type="domain" description="Major facilitator superfamily (MFS) profile" evidence="9">
    <location>
        <begin position="1"/>
        <end position="211"/>
    </location>
</feature>
<evidence type="ECO:0000256" key="3">
    <source>
        <dbReference type="ARBA" id="ARBA00009120"/>
    </source>
</evidence>
<evidence type="ECO:0000259" key="9">
    <source>
        <dbReference type="PROSITE" id="PS50850"/>
    </source>
</evidence>
<comment type="similarity">
    <text evidence="3">Belongs to the major facilitator superfamily. FHS transporter (TC 2.A.1.7) family.</text>
</comment>
<dbReference type="Proteomes" id="UP001595478">
    <property type="component" value="Unassembled WGS sequence"/>
</dbReference>
<feature type="transmembrane region" description="Helical" evidence="8">
    <location>
        <begin position="293"/>
        <end position="311"/>
    </location>
</feature>
<dbReference type="InterPro" id="IPR020846">
    <property type="entry name" value="MFS_dom"/>
</dbReference>
<feature type="transmembrane region" description="Helical" evidence="8">
    <location>
        <begin position="369"/>
        <end position="386"/>
    </location>
</feature>
<dbReference type="RefSeq" id="WP_376918731.1">
    <property type="nucleotide sequence ID" value="NZ_JBHRSW010000005.1"/>
</dbReference>